<dbReference type="PANTHER" id="PTHR10127">
    <property type="entry name" value="DISCOIDIN, CUB, EGF, LAMININ , AND ZINC METALLOPROTEASE DOMAIN CONTAINING"/>
    <property type="match status" value="1"/>
</dbReference>
<dbReference type="OrthoDB" id="291007at2759"/>
<name>A0A3M6UGI6_POCDA</name>
<dbReference type="InterPro" id="IPR001506">
    <property type="entry name" value="Peptidase_M12A"/>
</dbReference>
<dbReference type="Gene3D" id="3.40.390.10">
    <property type="entry name" value="Collagenase (Catalytic Domain)"/>
    <property type="match status" value="1"/>
</dbReference>
<dbReference type="InterPro" id="IPR008979">
    <property type="entry name" value="Galactose-bd-like_sf"/>
</dbReference>
<evidence type="ECO:0000313" key="13">
    <source>
        <dbReference type="Proteomes" id="UP000275408"/>
    </source>
</evidence>
<keyword evidence="3 7" id="KW-0378">Hydrolase</keyword>
<evidence type="ECO:0000256" key="5">
    <source>
        <dbReference type="ARBA" id="ARBA00023049"/>
    </source>
</evidence>
<keyword evidence="5 7" id="KW-0482">Metalloprotease</keyword>
<dbReference type="Proteomes" id="UP000275408">
    <property type="component" value="Unassembled WGS sequence"/>
</dbReference>
<organism evidence="12 13">
    <name type="scientific">Pocillopora damicornis</name>
    <name type="common">Cauliflower coral</name>
    <name type="synonym">Millepora damicornis</name>
    <dbReference type="NCBI Taxonomy" id="46731"/>
    <lineage>
        <taxon>Eukaryota</taxon>
        <taxon>Metazoa</taxon>
        <taxon>Cnidaria</taxon>
        <taxon>Anthozoa</taxon>
        <taxon>Hexacorallia</taxon>
        <taxon>Scleractinia</taxon>
        <taxon>Astrocoeniina</taxon>
        <taxon>Pocilloporidae</taxon>
        <taxon>Pocillopora</taxon>
    </lineage>
</organism>
<dbReference type="SMART" id="SM00235">
    <property type="entry name" value="ZnMc"/>
    <property type="match status" value="1"/>
</dbReference>
<dbReference type="PROSITE" id="PS01286">
    <property type="entry name" value="FA58C_2"/>
    <property type="match status" value="1"/>
</dbReference>
<comment type="cofactor">
    <cofactor evidence="7 8">
        <name>Zn(2+)</name>
        <dbReference type="ChEBI" id="CHEBI:29105"/>
    </cofactor>
    <text evidence="7 8">Binds 1 zinc ion per subunit.</text>
</comment>
<keyword evidence="2 7" id="KW-0479">Metal-binding</keyword>
<dbReference type="InterPro" id="IPR024079">
    <property type="entry name" value="MetalloPept_cat_dom_sf"/>
</dbReference>
<evidence type="ECO:0000313" key="12">
    <source>
        <dbReference type="EMBL" id="RMX52746.1"/>
    </source>
</evidence>
<dbReference type="CDD" id="cd00057">
    <property type="entry name" value="FA58C"/>
    <property type="match status" value="1"/>
</dbReference>
<dbReference type="PROSITE" id="PS51864">
    <property type="entry name" value="ASTACIN"/>
    <property type="match status" value="1"/>
</dbReference>
<keyword evidence="1 7" id="KW-0645">Protease</keyword>
<feature type="active site" evidence="7">
    <location>
        <position position="133"/>
    </location>
</feature>
<evidence type="ECO:0000256" key="8">
    <source>
        <dbReference type="RuleBase" id="RU361183"/>
    </source>
</evidence>
<feature type="binding site" evidence="7">
    <location>
        <position position="142"/>
    </location>
    <ligand>
        <name>Zn(2+)</name>
        <dbReference type="ChEBI" id="CHEBI:29105"/>
        <note>catalytic</note>
    </ligand>
</feature>
<dbReference type="EC" id="3.4.24.-" evidence="8"/>
<evidence type="ECO:0000256" key="3">
    <source>
        <dbReference type="ARBA" id="ARBA00022801"/>
    </source>
</evidence>
<keyword evidence="9" id="KW-1133">Transmembrane helix</keyword>
<dbReference type="InterPro" id="IPR034035">
    <property type="entry name" value="Astacin-like_dom"/>
</dbReference>
<dbReference type="PANTHER" id="PTHR10127:SF780">
    <property type="entry name" value="METALLOENDOPEPTIDASE"/>
    <property type="match status" value="1"/>
</dbReference>
<keyword evidence="6" id="KW-1015">Disulfide bond</keyword>
<feature type="transmembrane region" description="Helical" evidence="9">
    <location>
        <begin position="50"/>
        <end position="70"/>
    </location>
</feature>
<protein>
    <recommendedName>
        <fullName evidence="8">Metalloendopeptidase</fullName>
        <ecNumber evidence="8">3.4.24.-</ecNumber>
    </recommendedName>
</protein>
<evidence type="ECO:0000256" key="9">
    <source>
        <dbReference type="SAM" id="Phobius"/>
    </source>
</evidence>
<dbReference type="PROSITE" id="PS01285">
    <property type="entry name" value="FA58C_1"/>
    <property type="match status" value="1"/>
</dbReference>
<keyword evidence="4 7" id="KW-0862">Zinc</keyword>
<reference evidence="12 13" key="1">
    <citation type="journal article" date="2018" name="Sci. Rep.">
        <title>Comparative analysis of the Pocillopora damicornis genome highlights role of immune system in coral evolution.</title>
        <authorList>
            <person name="Cunning R."/>
            <person name="Bay R.A."/>
            <person name="Gillette P."/>
            <person name="Baker A.C."/>
            <person name="Traylor-Knowles N."/>
        </authorList>
    </citation>
    <scope>NUCLEOTIDE SEQUENCE [LARGE SCALE GENOMIC DNA]</scope>
    <source>
        <strain evidence="12">RSMAS</strain>
        <tissue evidence="12">Whole animal</tissue>
    </source>
</reference>
<dbReference type="GO" id="GO:0006508">
    <property type="term" value="P:proteolysis"/>
    <property type="evidence" value="ECO:0007669"/>
    <property type="project" value="UniProtKB-KW"/>
</dbReference>
<proteinExistence type="predicted"/>
<keyword evidence="13" id="KW-1185">Reference proteome</keyword>
<sequence>MSRPDLLEGDIMLEEGNGRASVNKKIHVWPGGTVPYVMDSGLNIKKIQKLSLLFFLFYFISIAALARLAISKAMRKMESLSCIRFKLRTNEPYFVRFIRGVGCYSCIGRTMDMKGQVVSIGFGCEKEGIVLHELMHTVGFFHTNSRPDRDAYVIVYSKNIKPGFERNFRKYSHGQVDRLGAPYDVTSVMHVPRGSWSRNGRNTIESRAGAHVVLGQQRGLSVVDKQQLNQLYNCGGNKGCFVSVGIEKGQIRDSQLRASSYKIYHEPHQARLHLTAGSKGNGAWCAARSRSGEYLQIDLGSRHKITAVATQGIASLFTKAWVKGYKVQSSDDGRRWVLNTQILRGNWDANSVQYNALRTPFNGRYVRLVPTDWYSQICLRVELYGCK</sequence>
<dbReference type="SUPFAM" id="SSF55486">
    <property type="entry name" value="Metalloproteases ('zincins'), catalytic domain"/>
    <property type="match status" value="1"/>
</dbReference>
<dbReference type="PROSITE" id="PS50022">
    <property type="entry name" value="FA58C_3"/>
    <property type="match status" value="1"/>
</dbReference>
<dbReference type="Pfam" id="PF00754">
    <property type="entry name" value="F5_F8_type_C"/>
    <property type="match status" value="1"/>
</dbReference>
<keyword evidence="9" id="KW-0812">Transmembrane</keyword>
<feature type="binding site" evidence="7">
    <location>
        <position position="136"/>
    </location>
    <ligand>
        <name>Zn(2+)</name>
        <dbReference type="ChEBI" id="CHEBI:29105"/>
        <note>catalytic</note>
    </ligand>
</feature>
<dbReference type="CDD" id="cd04280">
    <property type="entry name" value="ZnMc_astacin_like"/>
    <property type="match status" value="1"/>
</dbReference>
<evidence type="ECO:0000256" key="4">
    <source>
        <dbReference type="ARBA" id="ARBA00022833"/>
    </source>
</evidence>
<evidence type="ECO:0000259" key="10">
    <source>
        <dbReference type="PROSITE" id="PS50022"/>
    </source>
</evidence>
<comment type="caution">
    <text evidence="12">The sequence shown here is derived from an EMBL/GenBank/DDBJ whole genome shotgun (WGS) entry which is preliminary data.</text>
</comment>
<dbReference type="Pfam" id="PF01400">
    <property type="entry name" value="Astacin"/>
    <property type="match status" value="1"/>
</dbReference>
<feature type="binding site" evidence="7">
    <location>
        <position position="132"/>
    </location>
    <ligand>
        <name>Zn(2+)</name>
        <dbReference type="ChEBI" id="CHEBI:29105"/>
        <note>catalytic</note>
    </ligand>
</feature>
<dbReference type="GO" id="GO:0004222">
    <property type="term" value="F:metalloendopeptidase activity"/>
    <property type="evidence" value="ECO:0007669"/>
    <property type="project" value="UniProtKB-UniRule"/>
</dbReference>
<evidence type="ECO:0000256" key="6">
    <source>
        <dbReference type="ARBA" id="ARBA00023157"/>
    </source>
</evidence>
<dbReference type="PRINTS" id="PR00480">
    <property type="entry name" value="ASTACIN"/>
</dbReference>
<dbReference type="AlphaFoldDB" id="A0A3M6UGI6"/>
<comment type="caution">
    <text evidence="7">Lacks conserved residue(s) required for the propagation of feature annotation.</text>
</comment>
<dbReference type="InterPro" id="IPR000421">
    <property type="entry name" value="FA58C"/>
</dbReference>
<feature type="domain" description="F5/8 type C" evidence="10">
    <location>
        <begin position="240"/>
        <end position="386"/>
    </location>
</feature>
<evidence type="ECO:0000256" key="1">
    <source>
        <dbReference type="ARBA" id="ARBA00022670"/>
    </source>
</evidence>
<dbReference type="EMBL" id="RCHS01001583">
    <property type="protein sequence ID" value="RMX52746.1"/>
    <property type="molecule type" value="Genomic_DNA"/>
</dbReference>
<dbReference type="GO" id="GO:0008270">
    <property type="term" value="F:zinc ion binding"/>
    <property type="evidence" value="ECO:0007669"/>
    <property type="project" value="UniProtKB-UniRule"/>
</dbReference>
<dbReference type="Gene3D" id="2.60.120.260">
    <property type="entry name" value="Galactose-binding domain-like"/>
    <property type="match status" value="1"/>
</dbReference>
<evidence type="ECO:0000256" key="2">
    <source>
        <dbReference type="ARBA" id="ARBA00022723"/>
    </source>
</evidence>
<evidence type="ECO:0000256" key="7">
    <source>
        <dbReference type="PROSITE-ProRule" id="PRU01211"/>
    </source>
</evidence>
<dbReference type="FunFam" id="2.60.120.260:FF:000002">
    <property type="entry name" value="Coagulation factor VIII"/>
    <property type="match status" value="1"/>
</dbReference>
<gene>
    <name evidence="12" type="ORF">pdam_00019285</name>
</gene>
<feature type="domain" description="Peptidase M12A" evidence="11">
    <location>
        <begin position="20"/>
        <end position="235"/>
    </location>
</feature>
<accession>A0A3M6UGI6</accession>
<dbReference type="InterPro" id="IPR006026">
    <property type="entry name" value="Peptidase_Metallo"/>
</dbReference>
<dbReference type="SMART" id="SM00231">
    <property type="entry name" value="FA58C"/>
    <property type="match status" value="1"/>
</dbReference>
<evidence type="ECO:0000259" key="11">
    <source>
        <dbReference type="PROSITE" id="PS51864"/>
    </source>
</evidence>
<keyword evidence="9" id="KW-0472">Membrane</keyword>
<dbReference type="SUPFAM" id="SSF49785">
    <property type="entry name" value="Galactose-binding domain-like"/>
    <property type="match status" value="1"/>
</dbReference>